<feature type="compositionally biased region" description="Low complexity" evidence="1">
    <location>
        <begin position="317"/>
        <end position="342"/>
    </location>
</feature>
<evidence type="ECO:0008006" key="6">
    <source>
        <dbReference type="Google" id="ProtNLM"/>
    </source>
</evidence>
<feature type="compositionally biased region" description="Gly residues" evidence="1">
    <location>
        <begin position="277"/>
        <end position="287"/>
    </location>
</feature>
<feature type="compositionally biased region" description="Polar residues" evidence="1">
    <location>
        <begin position="239"/>
        <end position="248"/>
    </location>
</feature>
<dbReference type="EMBL" id="LWDD02001666">
    <property type="protein sequence ID" value="KAE8246279.1"/>
    <property type="molecule type" value="Genomic_DNA"/>
</dbReference>
<dbReference type="Proteomes" id="UP000836402">
    <property type="component" value="Unassembled WGS sequence"/>
</dbReference>
<sequence>MLVPDLHSSSRSNRELILKEPRPVPKAHVLRSSAPVHDLVLFFARVGRQDLRIHKRLPSKVKFPLQLDLNFRWVSSACVELTLHRFDVPRAESLRMLGFAILSNLGPSLPPDPRATDVQRQAFRAEHITRLRIIGTASERRVGRASRLSFNSGSITSESDGYEDEDVTAVNKEKRPHPNTLVSFRLPSATAAIAAKKTCGLPLTSSGTSGLPPPSSSTLPPPPGPLSISKDSSPRPPSYRTNTDLSARTATPTGSGMSGTTAGSKLTFSIPSPSAGAGAGAGAGSGAGPVRTPPASSNRSSSSANSANGGAVPMLITSARGATARSMSGSSSSSSSPSAAARLPPPMPAPPSAGANGKDGKGWVCNAPLHSAGHFRS</sequence>
<dbReference type="Proteomes" id="UP000077671">
    <property type="component" value="Unassembled WGS sequence"/>
</dbReference>
<feature type="compositionally biased region" description="Low complexity" evidence="1">
    <location>
        <begin position="249"/>
        <end position="264"/>
    </location>
</feature>
<proteinExistence type="predicted"/>
<dbReference type="AlphaFoldDB" id="A0A177TX68"/>
<feature type="region of interest" description="Disordered" evidence="1">
    <location>
        <begin position="204"/>
        <end position="377"/>
    </location>
</feature>
<reference evidence="3" key="1">
    <citation type="submission" date="2016-04" db="EMBL/GenBank/DDBJ databases">
        <authorList>
            <person name="Nguyen H.D."/>
            <person name="Kesanakurti P."/>
            <person name="Cullis J."/>
            <person name="Levesque C.A."/>
            <person name="Hambleton S."/>
        </authorList>
    </citation>
    <scope>NUCLEOTIDE SEQUENCE</scope>
    <source>
        <strain evidence="3">DAOMC 238032</strain>
    </source>
</reference>
<evidence type="ECO:0000313" key="2">
    <source>
        <dbReference type="EMBL" id="CAD6948774.1"/>
    </source>
</evidence>
<protein>
    <recommendedName>
        <fullName evidence="6">C2 NT-type domain-containing protein</fullName>
    </recommendedName>
</protein>
<reference evidence="2" key="3">
    <citation type="submission" date="2020-10" db="EMBL/GenBank/DDBJ databases">
        <authorList>
            <person name="Sedaghatjoo S."/>
        </authorList>
    </citation>
    <scope>NUCLEOTIDE SEQUENCE</scope>
    <source>
        <strain evidence="2">AZH3</strain>
    </source>
</reference>
<organism evidence="3 4">
    <name type="scientific">Tilletia caries</name>
    <name type="common">wheat bunt fungus</name>
    <dbReference type="NCBI Taxonomy" id="13290"/>
    <lineage>
        <taxon>Eukaryota</taxon>
        <taxon>Fungi</taxon>
        <taxon>Dikarya</taxon>
        <taxon>Basidiomycota</taxon>
        <taxon>Ustilaginomycotina</taxon>
        <taxon>Exobasidiomycetes</taxon>
        <taxon>Tilletiales</taxon>
        <taxon>Tilletiaceae</taxon>
        <taxon>Tilletia</taxon>
    </lineage>
</organism>
<name>A0A177TX68_9BASI</name>
<reference evidence="3" key="2">
    <citation type="journal article" date="2019" name="IMA Fungus">
        <title>Genome sequencing and comparison of five Tilletia species to identify candidate genes for the detection of regulated species infecting wheat.</title>
        <authorList>
            <person name="Nguyen H.D.T."/>
            <person name="Sultana T."/>
            <person name="Kesanakurti P."/>
            <person name="Hambleton S."/>
        </authorList>
    </citation>
    <scope>NUCLEOTIDE SEQUENCE</scope>
    <source>
        <strain evidence="3">DAOMC 238032</strain>
    </source>
</reference>
<feature type="compositionally biased region" description="Pro residues" evidence="1">
    <location>
        <begin position="211"/>
        <end position="225"/>
    </location>
</feature>
<feature type="region of interest" description="Disordered" evidence="1">
    <location>
        <begin position="153"/>
        <end position="174"/>
    </location>
</feature>
<dbReference type="EMBL" id="CAJHJG010005262">
    <property type="protein sequence ID" value="CAD6948774.1"/>
    <property type="molecule type" value="Genomic_DNA"/>
</dbReference>
<feature type="compositionally biased region" description="Low complexity" evidence="1">
    <location>
        <begin position="295"/>
        <end position="308"/>
    </location>
</feature>
<evidence type="ECO:0000313" key="3">
    <source>
        <dbReference type="EMBL" id="KAE8246279.1"/>
    </source>
</evidence>
<evidence type="ECO:0000256" key="1">
    <source>
        <dbReference type="SAM" id="MobiDB-lite"/>
    </source>
</evidence>
<gene>
    <name evidence="3" type="ORF">A4X03_0g7286</name>
    <name evidence="2" type="ORF">JKIAZH3_G6567</name>
</gene>
<evidence type="ECO:0000313" key="4">
    <source>
        <dbReference type="Proteomes" id="UP000077671"/>
    </source>
</evidence>
<keyword evidence="5" id="KW-1185">Reference proteome</keyword>
<comment type="caution">
    <text evidence="3">The sequence shown here is derived from an EMBL/GenBank/DDBJ whole genome shotgun (WGS) entry which is preliminary data.</text>
</comment>
<accession>A0A177TX68</accession>
<evidence type="ECO:0000313" key="5">
    <source>
        <dbReference type="Proteomes" id="UP000836402"/>
    </source>
</evidence>